<comment type="caution">
    <text evidence="2">The sequence shown here is derived from an EMBL/GenBank/DDBJ whole genome shotgun (WGS) entry which is preliminary data.</text>
</comment>
<dbReference type="EMBL" id="VTEI01000014">
    <property type="protein sequence ID" value="TYS14301.1"/>
    <property type="molecule type" value="Genomic_DNA"/>
</dbReference>
<dbReference type="GO" id="GO:0042262">
    <property type="term" value="P:DNA protection"/>
    <property type="evidence" value="ECO:0007669"/>
    <property type="project" value="InterPro"/>
</dbReference>
<dbReference type="Pfam" id="PF07352">
    <property type="entry name" value="Phage_Mu_Gam"/>
    <property type="match status" value="1"/>
</dbReference>
<feature type="compositionally biased region" description="Basic and acidic residues" evidence="1">
    <location>
        <begin position="112"/>
        <end position="121"/>
    </location>
</feature>
<sequence>MNQLQQNELVDEQYIEEVESSPQRFEITDIDSLNWAFRKMSALKAKEKEIQRLADSERDRISSWEHKETAPIKSSLEHFETLIAQYHAKQLQEDPKAKTISTPYGKSKTRKSKETPEKQNEDQLLQHVMESELFEYVKQSLKWGDFKKNLKIVEIAGDKVVVDDTGQIVPGVYVKPESVSYSVEVE</sequence>
<proteinExistence type="predicted"/>
<accession>A0A5D4NL63</accession>
<gene>
    <name evidence="2" type="ORF">FZC78_19305</name>
</gene>
<dbReference type="Proteomes" id="UP000322267">
    <property type="component" value="Unassembled WGS sequence"/>
</dbReference>
<organism evidence="2 3">
    <name type="scientific">Rossellomorea vietnamensis</name>
    <dbReference type="NCBI Taxonomy" id="218284"/>
    <lineage>
        <taxon>Bacteria</taxon>
        <taxon>Bacillati</taxon>
        <taxon>Bacillota</taxon>
        <taxon>Bacilli</taxon>
        <taxon>Bacillales</taxon>
        <taxon>Bacillaceae</taxon>
        <taxon>Rossellomorea</taxon>
    </lineage>
</organism>
<evidence type="ECO:0000313" key="3">
    <source>
        <dbReference type="Proteomes" id="UP000322267"/>
    </source>
</evidence>
<reference evidence="2 3" key="1">
    <citation type="submission" date="2019-08" db="EMBL/GenBank/DDBJ databases">
        <title>Bacillus genomes from the desert of Cuatro Cienegas, Coahuila.</title>
        <authorList>
            <person name="Olmedo-Alvarez G."/>
        </authorList>
    </citation>
    <scope>NUCLEOTIDE SEQUENCE [LARGE SCALE GENOMIC DNA]</scope>
    <source>
        <strain evidence="2 3">CH34_1T</strain>
    </source>
</reference>
<dbReference type="SUPFAM" id="SSF161266">
    <property type="entry name" value="Gam-like"/>
    <property type="match status" value="1"/>
</dbReference>
<dbReference type="OrthoDB" id="1908548at2"/>
<name>A0A5D4NL63_9BACI</name>
<feature type="region of interest" description="Disordered" evidence="1">
    <location>
        <begin position="91"/>
        <end position="122"/>
    </location>
</feature>
<dbReference type="GO" id="GO:0003690">
    <property type="term" value="F:double-stranded DNA binding"/>
    <property type="evidence" value="ECO:0007669"/>
    <property type="project" value="InterPro"/>
</dbReference>
<protein>
    <recommendedName>
        <fullName evidence="4">Gam-like protein</fullName>
    </recommendedName>
</protein>
<evidence type="ECO:0008006" key="4">
    <source>
        <dbReference type="Google" id="ProtNLM"/>
    </source>
</evidence>
<evidence type="ECO:0000256" key="1">
    <source>
        <dbReference type="SAM" id="MobiDB-lite"/>
    </source>
</evidence>
<evidence type="ECO:0000313" key="2">
    <source>
        <dbReference type="EMBL" id="TYS14301.1"/>
    </source>
</evidence>
<dbReference type="AlphaFoldDB" id="A0A5D4NL63"/>
<dbReference type="RefSeq" id="WP_148941715.1">
    <property type="nucleotide sequence ID" value="NZ_VTEI01000014.1"/>
</dbReference>
<dbReference type="InterPro" id="IPR009951">
    <property type="entry name" value="Host-nuc_inhib_Gam"/>
</dbReference>